<evidence type="ECO:0000256" key="1">
    <source>
        <dbReference type="SAM" id="MobiDB-lite"/>
    </source>
</evidence>
<organism evidence="2 3">
    <name type="scientific">Granulicella sibirica</name>
    <dbReference type="NCBI Taxonomy" id="2479048"/>
    <lineage>
        <taxon>Bacteria</taxon>
        <taxon>Pseudomonadati</taxon>
        <taxon>Acidobacteriota</taxon>
        <taxon>Terriglobia</taxon>
        <taxon>Terriglobales</taxon>
        <taxon>Acidobacteriaceae</taxon>
        <taxon>Granulicella</taxon>
    </lineage>
</organism>
<proteinExistence type="predicted"/>
<dbReference type="AlphaFoldDB" id="A0A4Q0SVI6"/>
<dbReference type="Pfam" id="PF04796">
    <property type="entry name" value="RepA_C"/>
    <property type="match status" value="1"/>
</dbReference>
<sequence>MTDSPITALEDDFSMSTDQSGTYGGEETPSLDGVEGLSPVAMRLLQAATDMQQSPDSYERAFLARQLIQCTFPHSDPGNVPIWSRTNGNLTLSIRPLYDEEKAAHKYPYGTIPRLFLYWMVTEAARTKKRRLYLGQTYPDFMRKLGLNPSNGGVRSDSRRLKDQIERMLRATISFKQTFKKDGKTGDAWLDMQIGPEAVLWWNFDRDAQNSLFESYIELSEKFFSAITSSPIPLDLRALRALRKSPLSLDLYSLICHKTYSARKDGDTKTIPWEGLHRQMGAEYKELRNFKQKVVATVKKIRLVYPQMKVDLSETGMHIHPAPLAIPERAGTEAFAPPTIEVPVTRRRRMLKQ</sequence>
<reference evidence="2 3" key="1">
    <citation type="submission" date="2018-11" db="EMBL/GenBank/DDBJ databases">
        <authorList>
            <person name="Mardanov A.V."/>
            <person name="Ravin N.V."/>
            <person name="Dedysh S.N."/>
        </authorList>
    </citation>
    <scope>NUCLEOTIDE SEQUENCE [LARGE SCALE GENOMIC DNA]</scope>
    <source>
        <strain evidence="2 3">AF10</strain>
    </source>
</reference>
<dbReference type="InterPro" id="IPR006881">
    <property type="entry name" value="RepA_C"/>
</dbReference>
<dbReference type="Proteomes" id="UP000289437">
    <property type="component" value="Unassembled WGS sequence"/>
</dbReference>
<accession>A0A4Q0SVI6</accession>
<comment type="caution">
    <text evidence="2">The sequence shown here is derived from an EMBL/GenBank/DDBJ whole genome shotgun (WGS) entry which is preliminary data.</text>
</comment>
<evidence type="ECO:0000313" key="2">
    <source>
        <dbReference type="EMBL" id="RXH54797.1"/>
    </source>
</evidence>
<keyword evidence="3" id="KW-1185">Reference proteome</keyword>
<protein>
    <submittedName>
        <fullName evidence="2">Plasmid encoded RepA protein</fullName>
    </submittedName>
</protein>
<feature type="region of interest" description="Disordered" evidence="1">
    <location>
        <begin position="1"/>
        <end position="29"/>
    </location>
</feature>
<name>A0A4Q0SVI6_9BACT</name>
<dbReference type="EMBL" id="RDSM01000003">
    <property type="protein sequence ID" value="RXH54797.1"/>
    <property type="molecule type" value="Genomic_DNA"/>
</dbReference>
<evidence type="ECO:0000313" key="3">
    <source>
        <dbReference type="Proteomes" id="UP000289437"/>
    </source>
</evidence>
<reference evidence="3" key="2">
    <citation type="submission" date="2019-02" db="EMBL/GenBank/DDBJ databases">
        <title>Granulicella sibirica sp. nov., a psychrotolerant acidobacterium isolated from an organic soil layer in forested tundra, West Siberia.</title>
        <authorList>
            <person name="Oshkin I.Y."/>
            <person name="Kulichevskaya I.S."/>
            <person name="Rijpstra W.I.C."/>
            <person name="Sinninghe Damste J.S."/>
            <person name="Rakitin A.L."/>
            <person name="Ravin N.V."/>
            <person name="Dedysh S.N."/>
        </authorList>
    </citation>
    <scope>NUCLEOTIDE SEQUENCE [LARGE SCALE GENOMIC DNA]</scope>
    <source>
        <strain evidence="3">AF10</strain>
    </source>
</reference>
<gene>
    <name evidence="2" type="ORF">GRAN_3901</name>
</gene>